<dbReference type="EMBL" id="OX465086">
    <property type="protein sequence ID" value="CAI9262015.1"/>
    <property type="molecule type" value="Genomic_DNA"/>
</dbReference>
<organism evidence="2 3">
    <name type="scientific">Lactuca saligna</name>
    <name type="common">Willowleaf lettuce</name>
    <dbReference type="NCBI Taxonomy" id="75948"/>
    <lineage>
        <taxon>Eukaryota</taxon>
        <taxon>Viridiplantae</taxon>
        <taxon>Streptophyta</taxon>
        <taxon>Embryophyta</taxon>
        <taxon>Tracheophyta</taxon>
        <taxon>Spermatophyta</taxon>
        <taxon>Magnoliopsida</taxon>
        <taxon>eudicotyledons</taxon>
        <taxon>Gunneridae</taxon>
        <taxon>Pentapetalae</taxon>
        <taxon>asterids</taxon>
        <taxon>campanulids</taxon>
        <taxon>Asterales</taxon>
        <taxon>Asteraceae</taxon>
        <taxon>Cichorioideae</taxon>
        <taxon>Cichorieae</taxon>
        <taxon>Lactucinae</taxon>
        <taxon>Lactuca</taxon>
    </lineage>
</organism>
<name>A0AA35V9R6_LACSI</name>
<reference evidence="2" key="1">
    <citation type="submission" date="2023-04" db="EMBL/GenBank/DDBJ databases">
        <authorList>
            <person name="Vijverberg K."/>
            <person name="Xiong W."/>
            <person name="Schranz E."/>
        </authorList>
    </citation>
    <scope>NUCLEOTIDE SEQUENCE</scope>
</reference>
<evidence type="ECO:0000256" key="1">
    <source>
        <dbReference type="SAM" id="MobiDB-lite"/>
    </source>
</evidence>
<gene>
    <name evidence="2" type="ORF">LSALG_LOCUS2776</name>
</gene>
<feature type="region of interest" description="Disordered" evidence="1">
    <location>
        <begin position="1"/>
        <end position="53"/>
    </location>
</feature>
<accession>A0AA35V9R6</accession>
<dbReference type="AlphaFoldDB" id="A0AA35V9R6"/>
<sequence>MSFCPSSVARRTKGEAMTEGGEREARRCAVLYSGSRDQSRSSPGFEEAEETEGRGEVARILLLVRLRGVKGEKKRTEEVEGARGLISGKGGFLCGRREGKRGKGFGLEFWWVCSAEEVEGARGSISGKGGFLCGRREGKRGKGFGLGGNRRAIWRGTASHRRFPGKSIGVSSCVLDWKSGTGAE</sequence>
<evidence type="ECO:0000313" key="2">
    <source>
        <dbReference type="EMBL" id="CAI9262015.1"/>
    </source>
</evidence>
<dbReference type="Proteomes" id="UP001177003">
    <property type="component" value="Chromosome 0"/>
</dbReference>
<keyword evidence="3" id="KW-1185">Reference proteome</keyword>
<feature type="compositionally biased region" description="Basic and acidic residues" evidence="1">
    <location>
        <begin position="12"/>
        <end position="27"/>
    </location>
</feature>
<proteinExistence type="predicted"/>
<evidence type="ECO:0000313" key="3">
    <source>
        <dbReference type="Proteomes" id="UP001177003"/>
    </source>
</evidence>
<protein>
    <submittedName>
        <fullName evidence="2">Uncharacterized protein</fullName>
    </submittedName>
</protein>